<comment type="caution">
    <text evidence="2">The sequence shown here is derived from an EMBL/GenBank/DDBJ whole genome shotgun (WGS) entry which is preliminary data.</text>
</comment>
<gene>
    <name evidence="2" type="ORF">Scep_009891</name>
</gene>
<feature type="region of interest" description="Disordered" evidence="1">
    <location>
        <begin position="65"/>
        <end position="139"/>
    </location>
</feature>
<proteinExistence type="predicted"/>
<organism evidence="2 3">
    <name type="scientific">Stephania cephalantha</name>
    <dbReference type="NCBI Taxonomy" id="152367"/>
    <lineage>
        <taxon>Eukaryota</taxon>
        <taxon>Viridiplantae</taxon>
        <taxon>Streptophyta</taxon>
        <taxon>Embryophyta</taxon>
        <taxon>Tracheophyta</taxon>
        <taxon>Spermatophyta</taxon>
        <taxon>Magnoliopsida</taxon>
        <taxon>Ranunculales</taxon>
        <taxon>Menispermaceae</taxon>
        <taxon>Menispermoideae</taxon>
        <taxon>Cissampelideae</taxon>
        <taxon>Stephania</taxon>
    </lineage>
</organism>
<feature type="compositionally biased region" description="Basic and acidic residues" evidence="1">
    <location>
        <begin position="130"/>
        <end position="139"/>
    </location>
</feature>
<dbReference type="AlphaFoldDB" id="A0AAP0JV17"/>
<keyword evidence="3" id="KW-1185">Reference proteome</keyword>
<protein>
    <submittedName>
        <fullName evidence="2">Uncharacterized protein</fullName>
    </submittedName>
</protein>
<name>A0AAP0JV17_9MAGN</name>
<evidence type="ECO:0000256" key="1">
    <source>
        <dbReference type="SAM" id="MobiDB-lite"/>
    </source>
</evidence>
<sequence length="139" mass="14664">MNEDKSGVRRLLAMDRAKINDKRRRISSGSGEGRFFVEIGKPSNNLISVIASVATNDSVAINASHKARDEECDGEVEGGGSRGECKRAGDALGAEVNADGVEEGVSEGEEEEGVGDGGEEGVLVEEAEEAREVEPETWG</sequence>
<accession>A0AAP0JV17</accession>
<reference evidence="2 3" key="1">
    <citation type="submission" date="2024-01" db="EMBL/GenBank/DDBJ databases">
        <title>Genome assemblies of Stephania.</title>
        <authorList>
            <person name="Yang L."/>
        </authorList>
    </citation>
    <scope>NUCLEOTIDE SEQUENCE [LARGE SCALE GENOMIC DNA]</scope>
    <source>
        <strain evidence="2">JXDWG</strain>
        <tissue evidence="2">Leaf</tissue>
    </source>
</reference>
<evidence type="ECO:0000313" key="2">
    <source>
        <dbReference type="EMBL" id="KAK9140210.1"/>
    </source>
</evidence>
<dbReference type="EMBL" id="JBBNAG010000004">
    <property type="protein sequence ID" value="KAK9140210.1"/>
    <property type="molecule type" value="Genomic_DNA"/>
</dbReference>
<dbReference type="Proteomes" id="UP001419268">
    <property type="component" value="Unassembled WGS sequence"/>
</dbReference>
<feature type="compositionally biased region" description="Acidic residues" evidence="1">
    <location>
        <begin position="100"/>
        <end position="129"/>
    </location>
</feature>
<evidence type="ECO:0000313" key="3">
    <source>
        <dbReference type="Proteomes" id="UP001419268"/>
    </source>
</evidence>